<gene>
    <name evidence="3" type="ORF">SFSGTM_12470</name>
</gene>
<dbReference type="Pfam" id="PF00487">
    <property type="entry name" value="FA_desaturase"/>
    <property type="match status" value="1"/>
</dbReference>
<dbReference type="GO" id="GO:0042284">
    <property type="term" value="F:sphingolipid delta-4 desaturase activity"/>
    <property type="evidence" value="ECO:0007669"/>
    <property type="project" value="TreeGrafter"/>
</dbReference>
<feature type="domain" description="Fatty acid desaturase" evidence="2">
    <location>
        <begin position="28"/>
        <end position="279"/>
    </location>
</feature>
<dbReference type="Proteomes" id="UP000463939">
    <property type="component" value="Chromosome"/>
</dbReference>
<feature type="transmembrane region" description="Helical" evidence="1">
    <location>
        <begin position="6"/>
        <end position="22"/>
    </location>
</feature>
<keyword evidence="1" id="KW-0812">Transmembrane</keyword>
<dbReference type="GO" id="GO:0046513">
    <property type="term" value="P:ceramide biosynthetic process"/>
    <property type="evidence" value="ECO:0007669"/>
    <property type="project" value="TreeGrafter"/>
</dbReference>
<dbReference type="EMBL" id="AP021881">
    <property type="protein sequence ID" value="BBP00539.1"/>
    <property type="molecule type" value="Genomic_DNA"/>
</dbReference>
<protein>
    <recommendedName>
        <fullName evidence="2">Fatty acid desaturase domain-containing protein</fullName>
    </recommendedName>
</protein>
<accession>A0A809RFD9</accession>
<evidence type="ECO:0000313" key="4">
    <source>
        <dbReference type="Proteomes" id="UP000463939"/>
    </source>
</evidence>
<dbReference type="PANTHER" id="PTHR12879:SF8">
    <property type="entry name" value="SPHINGOLIPID DELTA(4)-DESATURASE DES1"/>
    <property type="match status" value="1"/>
</dbReference>
<evidence type="ECO:0000256" key="1">
    <source>
        <dbReference type="SAM" id="Phobius"/>
    </source>
</evidence>
<proteinExistence type="predicted"/>
<dbReference type="InterPro" id="IPR005804">
    <property type="entry name" value="FA_desaturase_dom"/>
</dbReference>
<dbReference type="PANTHER" id="PTHR12879">
    <property type="entry name" value="SPHINGOLIPID DELTA 4 DESATURASE/C-4 HYDROXYLASE PROTEIN DES2"/>
    <property type="match status" value="1"/>
</dbReference>
<keyword evidence="1" id="KW-0472">Membrane</keyword>
<feature type="transmembrane region" description="Helical" evidence="1">
    <location>
        <begin position="60"/>
        <end position="80"/>
    </location>
</feature>
<reference evidence="4" key="1">
    <citation type="submission" date="2019-11" db="EMBL/GenBank/DDBJ databases">
        <title>Isolation and characterization of a novel species in the genus Sulfuriferula.</title>
        <authorList>
            <person name="Mochizuki J."/>
            <person name="Kojima H."/>
            <person name="Fukui M."/>
        </authorList>
    </citation>
    <scope>NUCLEOTIDE SEQUENCE [LARGE SCALE GENOMIC DNA]</scope>
    <source>
        <strain evidence="4">SGTM</strain>
    </source>
</reference>
<keyword evidence="4" id="KW-1185">Reference proteome</keyword>
<evidence type="ECO:0000313" key="3">
    <source>
        <dbReference type="EMBL" id="BBP00539.1"/>
    </source>
</evidence>
<dbReference type="GO" id="GO:0016020">
    <property type="term" value="C:membrane"/>
    <property type="evidence" value="ECO:0007669"/>
    <property type="project" value="GOC"/>
</dbReference>
<sequence>MPNSIAFLYVFGMQVLGIYLLTSTDLISWLIGVLALAHSLVIAAYLIHEIAHQCLFQDRKINVLVGEVLSWICGAAYAPITRIQRMHMRHHGDRADVTLYDPRPDFKRVPNILRKLIYILEWCYIPAVELVMHFHVMFRPFFNKRYKQERPRVILMGLSRVALFTWIYIQNPWGVVGFAIAYLIFLMALFIADAYAHTYEFFVVTDVNEKVARNGRNHAYDLQHTWSNLISERWPLLNLLNLNFGYHTAHHAKPAEPWYRLPELHQELFSPDSPQVLPMKEVWRSFRINRLKRIEAEEGGDVGTGVGRADEFLGVHGVSFLSIV</sequence>
<feature type="transmembrane region" description="Helical" evidence="1">
    <location>
        <begin position="153"/>
        <end position="169"/>
    </location>
</feature>
<keyword evidence="1" id="KW-1133">Transmembrane helix</keyword>
<feature type="transmembrane region" description="Helical" evidence="1">
    <location>
        <begin position="175"/>
        <end position="192"/>
    </location>
</feature>
<dbReference type="KEGG" id="sniv:SFSGTM_12470"/>
<dbReference type="AlphaFoldDB" id="A0A809RFD9"/>
<feature type="transmembrane region" description="Helical" evidence="1">
    <location>
        <begin position="29"/>
        <end position="48"/>
    </location>
</feature>
<name>A0A809RFD9_9PROT</name>
<organism evidence="3 4">
    <name type="scientific">Sulfuriferula nivalis</name>
    <dbReference type="NCBI Taxonomy" id="2675298"/>
    <lineage>
        <taxon>Bacteria</taxon>
        <taxon>Pseudomonadati</taxon>
        <taxon>Pseudomonadota</taxon>
        <taxon>Betaproteobacteria</taxon>
        <taxon>Nitrosomonadales</taxon>
        <taxon>Sulfuricellaceae</taxon>
        <taxon>Sulfuriferula</taxon>
    </lineage>
</organism>
<evidence type="ECO:0000259" key="2">
    <source>
        <dbReference type="Pfam" id="PF00487"/>
    </source>
</evidence>